<proteinExistence type="predicted"/>
<name>A0A1Y5IFI4_OSTTA</name>
<sequence>MAPKPDPTAPKVPVTFRVLTSCIDDRVRALAPAGFFDAAIVDARVVSHNYETYGPKNFFAWKNGYKMTPFDDPRAYGSGFQVTTDAIDWEFGFALKNANGVKWYEIGVGKRGVTKGLAAVKAPLAGLNINGDDGEPGCAQLYGDYFNRAFTREEKEGNVISYVFGSCAETCVPPPPPPPPPSPSPPPPPPP</sequence>
<dbReference type="Proteomes" id="UP000195557">
    <property type="component" value="Unassembled WGS sequence"/>
</dbReference>
<organism evidence="1">
    <name type="scientific">Ostreococcus tauri</name>
    <name type="common">Marine green alga</name>
    <dbReference type="NCBI Taxonomy" id="70448"/>
    <lineage>
        <taxon>Eukaryota</taxon>
        <taxon>Viridiplantae</taxon>
        <taxon>Chlorophyta</taxon>
        <taxon>Mamiellophyceae</taxon>
        <taxon>Mamiellales</taxon>
        <taxon>Bathycoccaceae</taxon>
        <taxon>Ostreococcus</taxon>
    </lineage>
</organism>
<feature type="non-terminal residue" evidence="1">
    <location>
        <position position="191"/>
    </location>
</feature>
<accession>A0A1Y5IFI4</accession>
<gene>
    <name evidence="1" type="ORF">BE221DRAFT_49489</name>
</gene>
<evidence type="ECO:0000313" key="1">
    <source>
        <dbReference type="EMBL" id="OUS45892.1"/>
    </source>
</evidence>
<reference evidence="1" key="1">
    <citation type="submission" date="2017-04" db="EMBL/GenBank/DDBJ databases">
        <title>Population genomics of picophytoplankton unveils novel chromosome hypervariability.</title>
        <authorList>
            <consortium name="DOE Joint Genome Institute"/>
            <person name="Blanc-Mathieu R."/>
            <person name="Krasovec M."/>
            <person name="Hebrard M."/>
            <person name="Yau S."/>
            <person name="Desgranges E."/>
            <person name="Martin J."/>
            <person name="Schackwitz W."/>
            <person name="Kuo A."/>
            <person name="Salin G."/>
            <person name="Donnadieu C."/>
            <person name="Desdevises Y."/>
            <person name="Sanchez-Ferandin S."/>
            <person name="Moreau H."/>
            <person name="Rivals E."/>
            <person name="Grigoriev I.V."/>
            <person name="Grimsley N."/>
            <person name="Eyre-Walker A."/>
            <person name="Piganeau G."/>
        </authorList>
    </citation>
    <scope>NUCLEOTIDE SEQUENCE [LARGE SCALE GENOMIC DNA]</scope>
    <source>
        <strain evidence="1">RCC 1115</strain>
    </source>
</reference>
<dbReference type="AlphaFoldDB" id="A0A1Y5IFI4"/>
<dbReference type="EMBL" id="KZ155785">
    <property type="protein sequence ID" value="OUS45892.1"/>
    <property type="molecule type" value="Genomic_DNA"/>
</dbReference>
<protein>
    <submittedName>
        <fullName evidence="1">Uncharacterized protein</fullName>
    </submittedName>
</protein>